<protein>
    <submittedName>
        <fullName evidence="1">Autophagy-related protein 17</fullName>
    </submittedName>
</protein>
<reference evidence="1" key="1">
    <citation type="submission" date="2023-07" db="EMBL/GenBank/DDBJ databases">
        <title>Black Yeasts Isolated from many extreme environments.</title>
        <authorList>
            <person name="Coleine C."/>
            <person name="Stajich J.E."/>
            <person name="Selbmann L."/>
        </authorList>
    </citation>
    <scope>NUCLEOTIDE SEQUENCE</scope>
    <source>
        <strain evidence="1">CCFEE 5714</strain>
    </source>
</reference>
<evidence type="ECO:0000313" key="1">
    <source>
        <dbReference type="EMBL" id="KAK3679603.1"/>
    </source>
</evidence>
<accession>A0ACC3MA35</accession>
<comment type="caution">
    <text evidence="1">The sequence shown here is derived from an EMBL/GenBank/DDBJ whole genome shotgun (WGS) entry which is preliminary data.</text>
</comment>
<evidence type="ECO:0000313" key="2">
    <source>
        <dbReference type="Proteomes" id="UP001281147"/>
    </source>
</evidence>
<sequence length="481" mass="53623">MNSDPPSSSSASSPSLPPSHRSSQSPSPSPSLQSSSLHPASLTLDALTQHFLAAKHALTSTTQYMSRANTLVTHSRAIIEELASLHARAAFVERGAEEEVALLEVVKEKLRGEGEQTEDGFQETIERLDRANGRLEATLVGLRGRIIQEDGQAVHRGQTRTLYDFIDPSTHETLQAELRKDIDEFTESRSEDYENTLTRFSDSLNTIVSTLFESGQPNASLPPKTPKSFYQDDDDEEPVPSTIKGLFQVQETHAAEMATLLHGLVRHYDLCVNALKHTEGGGEAAKQAIQQADGSGTLMDESLYRRAAPEAISETDRVEMLSVLAHDALELDDVVDEISMRCSAQEDLASHLLTRVQQARRRDAVLREVVTMLHEMHTLHLPSYVHSLSSFKNTWFRIRQSISQKTDGLVELADGNEAFLTAYGKLGEELERRRQAEARMDGIKRRAEREIQRMHEADREAREKFLEEYGGSLPRGIWDGG</sequence>
<dbReference type="EMBL" id="JAUTXU010000485">
    <property type="protein sequence ID" value="KAK3679603.1"/>
    <property type="molecule type" value="Genomic_DNA"/>
</dbReference>
<proteinExistence type="predicted"/>
<keyword evidence="2" id="KW-1185">Reference proteome</keyword>
<name>A0ACC3MA35_9PEZI</name>
<organism evidence="1 2">
    <name type="scientific">Vermiconidia calcicola</name>
    <dbReference type="NCBI Taxonomy" id="1690605"/>
    <lineage>
        <taxon>Eukaryota</taxon>
        <taxon>Fungi</taxon>
        <taxon>Dikarya</taxon>
        <taxon>Ascomycota</taxon>
        <taxon>Pezizomycotina</taxon>
        <taxon>Dothideomycetes</taxon>
        <taxon>Dothideomycetidae</taxon>
        <taxon>Mycosphaerellales</taxon>
        <taxon>Extremaceae</taxon>
        <taxon>Vermiconidia</taxon>
    </lineage>
</organism>
<gene>
    <name evidence="1" type="primary">atg17_2</name>
    <name evidence="1" type="ORF">LTR37_021374</name>
</gene>
<dbReference type="Proteomes" id="UP001281147">
    <property type="component" value="Unassembled WGS sequence"/>
</dbReference>